<dbReference type="InterPro" id="IPR029057">
    <property type="entry name" value="PRTase-like"/>
</dbReference>
<comment type="similarity">
    <text evidence="1">Belongs to the ComF/GntX family.</text>
</comment>
<proteinExistence type="inferred from homology"/>
<name>A0A7M2RL49_9FIRM</name>
<dbReference type="PANTHER" id="PTHR47505:SF1">
    <property type="entry name" value="DNA UTILIZATION PROTEIN YHGH"/>
    <property type="match status" value="1"/>
</dbReference>
<gene>
    <name evidence="4" type="ORF">INP51_03725</name>
</gene>
<dbReference type="Proteomes" id="UP000593601">
    <property type="component" value="Chromosome"/>
</dbReference>
<evidence type="ECO:0000259" key="3">
    <source>
        <dbReference type="Pfam" id="PF18912"/>
    </source>
</evidence>
<dbReference type="AlphaFoldDB" id="A0A7M2RL49"/>
<keyword evidence="5" id="KW-1185">Reference proteome</keyword>
<feature type="domain" description="Double zinc ribbon" evidence="3">
    <location>
        <begin position="3"/>
        <end position="61"/>
    </location>
</feature>
<evidence type="ECO:0000256" key="1">
    <source>
        <dbReference type="ARBA" id="ARBA00008007"/>
    </source>
</evidence>
<dbReference type="SUPFAM" id="SSF53271">
    <property type="entry name" value="PRTase-like"/>
    <property type="match status" value="1"/>
</dbReference>
<dbReference type="Pfam" id="PF18912">
    <property type="entry name" value="DZR_2"/>
    <property type="match status" value="1"/>
</dbReference>
<dbReference type="InterPro" id="IPR051910">
    <property type="entry name" value="ComF/GntX_DNA_util-trans"/>
</dbReference>
<reference evidence="4 5" key="1">
    <citation type="submission" date="2020-10" db="EMBL/GenBank/DDBJ databases">
        <title>Blautia liquoris sp.nov., isolated from the mud in a fermentation cellar used for the production of Chinese strong-flavoured liquor.</title>
        <authorList>
            <person name="Lu L."/>
        </authorList>
    </citation>
    <scope>NUCLEOTIDE SEQUENCE [LARGE SCALE GENOMIC DNA]</scope>
    <source>
        <strain evidence="4 5">LZLJ-3</strain>
    </source>
</reference>
<dbReference type="InterPro" id="IPR044005">
    <property type="entry name" value="DZR_2"/>
</dbReference>
<dbReference type="CDD" id="cd06223">
    <property type="entry name" value="PRTases_typeI"/>
    <property type="match status" value="1"/>
</dbReference>
<evidence type="ECO:0000313" key="4">
    <source>
        <dbReference type="EMBL" id="QOV20072.1"/>
    </source>
</evidence>
<evidence type="ECO:0000313" key="5">
    <source>
        <dbReference type="Proteomes" id="UP000593601"/>
    </source>
</evidence>
<evidence type="ECO:0000259" key="2">
    <source>
        <dbReference type="Pfam" id="PF00156"/>
    </source>
</evidence>
<protein>
    <submittedName>
        <fullName evidence="4">ComF family protein</fullName>
    </submittedName>
</protein>
<dbReference type="PANTHER" id="PTHR47505">
    <property type="entry name" value="DNA UTILIZATION PROTEIN YHGH"/>
    <property type="match status" value="1"/>
</dbReference>
<accession>A0A7M2RL49</accession>
<feature type="domain" description="Phosphoribosyltransferase" evidence="2">
    <location>
        <begin position="114"/>
        <end position="227"/>
    </location>
</feature>
<dbReference type="InterPro" id="IPR000836">
    <property type="entry name" value="PRTase_dom"/>
</dbReference>
<dbReference type="EMBL" id="CP063304">
    <property type="protein sequence ID" value="QOV20072.1"/>
    <property type="molecule type" value="Genomic_DNA"/>
</dbReference>
<dbReference type="KEGG" id="bliq:INP51_03725"/>
<dbReference type="Pfam" id="PF00156">
    <property type="entry name" value="Pribosyltran"/>
    <property type="match status" value="1"/>
</dbReference>
<organism evidence="4 5">
    <name type="scientific">Blautia liquoris</name>
    <dbReference type="NCBI Taxonomy" id="2779518"/>
    <lineage>
        <taxon>Bacteria</taxon>
        <taxon>Bacillati</taxon>
        <taxon>Bacillota</taxon>
        <taxon>Clostridia</taxon>
        <taxon>Lachnospirales</taxon>
        <taxon>Lachnospiraceae</taxon>
        <taxon>Blautia</taxon>
    </lineage>
</organism>
<sequence length="232" mass="26787">MNLLDILYPKHCALCDRAVTSREYPVCISCRKELKPIIGPRCMNCSKPIENETEELCLDCRRHHFSYDSGFAVFLYSGKMKDSVLRFKYQGRQEYAQFYGQMMNLFASDYINRWKPDVLMPVPIHREKLVKRGYNQAQVLAETLGGMWGIPVDAKSLKRKRRTRAQKELNPQERKKNLREAFTLNKKVKYDTVVLVDDIYTTGSTVDVLAGLLKENGAKKVYFLTVCIGKGL</sequence>
<dbReference type="Gene3D" id="3.40.50.2020">
    <property type="match status" value="1"/>
</dbReference>
<dbReference type="RefSeq" id="WP_193736392.1">
    <property type="nucleotide sequence ID" value="NZ_CP063304.1"/>
</dbReference>